<feature type="compositionally biased region" description="Low complexity" evidence="2">
    <location>
        <begin position="86"/>
        <end position="99"/>
    </location>
</feature>
<dbReference type="Pfam" id="PF12130">
    <property type="entry name" value="bMERB_dom"/>
    <property type="match status" value="1"/>
</dbReference>
<name>A0A556VXM4_BAGYA</name>
<evidence type="ECO:0000259" key="3">
    <source>
        <dbReference type="PROSITE" id="PS51848"/>
    </source>
</evidence>
<dbReference type="PROSITE" id="PS51848">
    <property type="entry name" value="BMERB"/>
    <property type="match status" value="1"/>
</dbReference>
<feature type="compositionally biased region" description="Polar residues" evidence="2">
    <location>
        <begin position="415"/>
        <end position="427"/>
    </location>
</feature>
<keyword evidence="5" id="KW-1185">Reference proteome</keyword>
<reference evidence="4 5" key="1">
    <citation type="journal article" date="2019" name="Genome Biol. Evol.">
        <title>Whole-Genome Sequencing of the Giant Devil Catfish, Bagarius yarrelli.</title>
        <authorList>
            <person name="Jiang W."/>
            <person name="Lv Y."/>
            <person name="Cheng L."/>
            <person name="Yang K."/>
            <person name="Chao B."/>
            <person name="Wang X."/>
            <person name="Li Y."/>
            <person name="Pan X."/>
            <person name="You X."/>
            <person name="Zhang Y."/>
            <person name="Yang J."/>
            <person name="Li J."/>
            <person name="Zhang X."/>
            <person name="Liu S."/>
            <person name="Sun C."/>
            <person name="Yang J."/>
            <person name="Shi Q."/>
        </authorList>
    </citation>
    <scope>NUCLEOTIDE SEQUENCE [LARGE SCALE GENOMIC DNA]</scope>
    <source>
        <strain evidence="4">JWS20170419001</strain>
        <tissue evidence="4">Muscle</tissue>
    </source>
</reference>
<gene>
    <name evidence="4" type="ORF">Baya_17180</name>
</gene>
<dbReference type="EMBL" id="VCAZ01000527">
    <property type="protein sequence ID" value="TVI49823.1"/>
    <property type="molecule type" value="Genomic_DNA"/>
</dbReference>
<feature type="coiled-coil region" evidence="1">
    <location>
        <begin position="499"/>
        <end position="533"/>
    </location>
</feature>
<dbReference type="InterPro" id="IPR022735">
    <property type="entry name" value="bMERB_dom"/>
</dbReference>
<dbReference type="Proteomes" id="UP000319801">
    <property type="component" value="Unassembled WGS sequence"/>
</dbReference>
<feature type="domain" description="BMERB" evidence="3">
    <location>
        <begin position="487"/>
        <end position="561"/>
    </location>
</feature>
<feature type="compositionally biased region" description="Polar residues" evidence="2">
    <location>
        <begin position="481"/>
        <end position="491"/>
    </location>
</feature>
<organism evidence="4 5">
    <name type="scientific">Bagarius yarrelli</name>
    <name type="common">Goonch</name>
    <name type="synonym">Bagrus yarrelli</name>
    <dbReference type="NCBI Taxonomy" id="175774"/>
    <lineage>
        <taxon>Eukaryota</taxon>
        <taxon>Metazoa</taxon>
        <taxon>Chordata</taxon>
        <taxon>Craniata</taxon>
        <taxon>Vertebrata</taxon>
        <taxon>Euteleostomi</taxon>
        <taxon>Actinopterygii</taxon>
        <taxon>Neopterygii</taxon>
        <taxon>Teleostei</taxon>
        <taxon>Ostariophysi</taxon>
        <taxon>Siluriformes</taxon>
        <taxon>Sisoridae</taxon>
        <taxon>Sisorinae</taxon>
        <taxon>Bagarius</taxon>
    </lineage>
</organism>
<keyword evidence="1" id="KW-0175">Coiled coil</keyword>
<dbReference type="AlphaFoldDB" id="A0A556VXM4"/>
<evidence type="ECO:0000256" key="1">
    <source>
        <dbReference type="SAM" id="Coils"/>
    </source>
</evidence>
<feature type="compositionally biased region" description="Low complexity" evidence="2">
    <location>
        <begin position="60"/>
        <end position="79"/>
    </location>
</feature>
<feature type="region of interest" description="Disordered" evidence="2">
    <location>
        <begin position="29"/>
        <end position="99"/>
    </location>
</feature>
<evidence type="ECO:0000256" key="2">
    <source>
        <dbReference type="SAM" id="MobiDB-lite"/>
    </source>
</evidence>
<accession>A0A556VXM4</accession>
<protein>
    <submittedName>
        <fullName evidence="4">MICAL-like protein 2</fullName>
    </submittedName>
</protein>
<evidence type="ECO:0000313" key="4">
    <source>
        <dbReference type="EMBL" id="TVI49823.1"/>
    </source>
</evidence>
<feature type="compositionally biased region" description="Polar residues" evidence="2">
    <location>
        <begin position="448"/>
        <end position="457"/>
    </location>
</feature>
<proteinExistence type="predicted"/>
<sequence>MDRSSGVKNQPVLAKAFSSVKPHTDIKDTTRYSQATPTTTNTINTNTTTTKTPSAHYSQATSTTNKSIINNTTTTTKTPSTHHSHATPTTTKTNNTINTNTTTKNIITTTTTKTPPAHYSQATPTTTKSIINTNTTTTKTPPAHYSQATPTTTISNTTTTKTLSAYYNQATPTTTKILNTTTTKTPSTHYSQATATTTKSIINNTTTVKTPSTYYSQVTPTITNTTTNNTINIQSQLSTKDSTHRILEKDSTQHIPGLFGVLYKTGSSTTPSPALTPASAAAPLYKPTPSPSVAVTVKSQTEQKVLSETPKGPSSSALKNLEARQRFFESSSNTVSNSASVSKGTTATTTYDKLGAGGAVAAGGVGKSKQLLQADDWIKDKRKEKEKDCDREKAKSVISKFVADETSRSSSLSSPHTVRSNTQSNMSPVPAANTRVLLKAPALDLELSTNPSASKTSGCLRLTEKSPARAANTHPSDSKEGVSSTSPSQKQSKADYIPREEILRELKEIEMKLNDLEKTGVELEKQLRQCEEGEQRNLSKSYTHSSTSCLTHTSPEQLACC</sequence>
<feature type="region of interest" description="Disordered" evidence="2">
    <location>
        <begin position="448"/>
        <end position="499"/>
    </location>
</feature>
<comment type="caution">
    <text evidence="4">The sequence shown here is derived from an EMBL/GenBank/DDBJ whole genome shotgun (WGS) entry which is preliminary data.</text>
</comment>
<evidence type="ECO:0000313" key="5">
    <source>
        <dbReference type="Proteomes" id="UP000319801"/>
    </source>
</evidence>
<feature type="region of interest" description="Disordered" evidence="2">
    <location>
        <begin position="403"/>
        <end position="430"/>
    </location>
</feature>
<feature type="compositionally biased region" description="Low complexity" evidence="2">
    <location>
        <begin position="36"/>
        <end position="52"/>
    </location>
</feature>